<evidence type="ECO:0000313" key="3">
    <source>
        <dbReference type="Proteomes" id="UP000009026"/>
    </source>
</evidence>
<evidence type="ECO:0000259" key="1">
    <source>
        <dbReference type="Pfam" id="PF07791"/>
    </source>
</evidence>
<keyword evidence="3" id="KW-1185">Reference proteome</keyword>
<name>A0A0H4WJX5_9BACT</name>
<gene>
    <name evidence="2" type="ORF">A176_000563</name>
</gene>
<dbReference type="PATRIC" id="fig|1297742.4.peg.571"/>
<protein>
    <recommendedName>
        <fullName evidence="1">Immunity MXAN-0049 protein domain-containing protein</fullName>
    </recommendedName>
</protein>
<dbReference type="AlphaFoldDB" id="A0A0H4WJX5"/>
<dbReference type="Pfam" id="PF07791">
    <property type="entry name" value="Imm11"/>
    <property type="match status" value="1"/>
</dbReference>
<sequence>MIVPIDEPGRALDFSLAGVGLAPIVHVNVATLFVELAPDDVQTLPVVIKGQPDQYLLLVATKLIRCIDEKASKVQFWKPEDGLPAKVGQYYAVDDLRIDTTKVGGAKVFRTEGWTQALIVSDDLKQALERARATGVKFTAV</sequence>
<dbReference type="EMBL" id="CP012109">
    <property type="protein sequence ID" value="AKQ63651.1"/>
    <property type="molecule type" value="Genomic_DNA"/>
</dbReference>
<dbReference type="InterPro" id="IPR012433">
    <property type="entry name" value="Imm11"/>
</dbReference>
<proteinExistence type="predicted"/>
<dbReference type="Proteomes" id="UP000009026">
    <property type="component" value="Chromosome"/>
</dbReference>
<organism evidence="2 3">
    <name type="scientific">Pseudomyxococcus hansupus</name>
    <dbReference type="NCBI Taxonomy" id="1297742"/>
    <lineage>
        <taxon>Bacteria</taxon>
        <taxon>Pseudomonadati</taxon>
        <taxon>Myxococcota</taxon>
        <taxon>Myxococcia</taxon>
        <taxon>Myxococcales</taxon>
        <taxon>Cystobacterineae</taxon>
        <taxon>Myxococcaceae</taxon>
        <taxon>Pseudomyxococcus</taxon>
    </lineage>
</organism>
<feature type="domain" description="Immunity MXAN-0049 protein" evidence="1">
    <location>
        <begin position="53"/>
        <end position="140"/>
    </location>
</feature>
<evidence type="ECO:0000313" key="2">
    <source>
        <dbReference type="EMBL" id="AKQ63651.1"/>
    </source>
</evidence>
<dbReference type="KEGG" id="mym:A176_000563"/>
<reference evidence="2 3" key="1">
    <citation type="journal article" date="2016" name="PLoS ONE">
        <title>Complete Genome Sequence and Comparative Genomics of a Novel Myxobacterium Myxococcus hansupus.</title>
        <authorList>
            <person name="Sharma G."/>
            <person name="Narwani T."/>
            <person name="Subramanian S."/>
        </authorList>
    </citation>
    <scope>NUCLEOTIDE SEQUENCE [LARGE SCALE GENOMIC DNA]</scope>
    <source>
        <strain evidence="3">mixupus</strain>
    </source>
</reference>
<accession>A0A0H4WJX5</accession>